<name>A0ABR1AV06_POLSC</name>
<dbReference type="Pfam" id="PF00640">
    <property type="entry name" value="PID"/>
    <property type="match status" value="1"/>
</dbReference>
<evidence type="ECO:0000256" key="5">
    <source>
        <dbReference type="PROSITE-ProRule" id="PRU00192"/>
    </source>
</evidence>
<dbReference type="InterPro" id="IPR006020">
    <property type="entry name" value="PTB/PI_dom"/>
</dbReference>
<proteinExistence type="inferred from homology"/>
<dbReference type="CDD" id="cd11801">
    <property type="entry name" value="SH3_JIP1_like"/>
    <property type="match status" value="1"/>
</dbReference>
<comment type="subcellular location">
    <subcellularLocation>
        <location evidence="1">Cytoplasm</location>
    </subcellularLocation>
</comment>
<evidence type="ECO:0000256" key="2">
    <source>
        <dbReference type="ARBA" id="ARBA00009866"/>
    </source>
</evidence>
<keyword evidence="10" id="KW-1185">Reference proteome</keyword>
<dbReference type="SUPFAM" id="SSF50729">
    <property type="entry name" value="PH domain-like"/>
    <property type="match status" value="1"/>
</dbReference>
<reference evidence="9 10" key="1">
    <citation type="submission" date="2023-09" db="EMBL/GenBank/DDBJ databases">
        <title>Genomes of two closely related lineages of the louse Polyplax serrata with different host specificities.</title>
        <authorList>
            <person name="Martinu J."/>
            <person name="Tarabai H."/>
            <person name="Stefka J."/>
            <person name="Hypsa V."/>
        </authorList>
    </citation>
    <scope>NUCLEOTIDE SEQUENCE [LARGE SCALE GENOMIC DNA]</scope>
    <source>
        <strain evidence="9">98ZLc_SE</strain>
    </source>
</reference>
<evidence type="ECO:0000256" key="3">
    <source>
        <dbReference type="ARBA" id="ARBA00022443"/>
    </source>
</evidence>
<gene>
    <name evidence="9" type="primary">APLIP1</name>
    <name evidence="9" type="ORF">RUM44_010245</name>
</gene>
<feature type="domain" description="SH3" evidence="8">
    <location>
        <begin position="322"/>
        <end position="383"/>
    </location>
</feature>
<evidence type="ECO:0000256" key="4">
    <source>
        <dbReference type="ARBA" id="ARBA00022490"/>
    </source>
</evidence>
<dbReference type="EMBL" id="JAWJWF010000045">
    <property type="protein sequence ID" value="KAK6627766.1"/>
    <property type="molecule type" value="Genomic_DNA"/>
</dbReference>
<feature type="domain" description="PID" evidence="7">
    <location>
        <begin position="463"/>
        <end position="528"/>
    </location>
</feature>
<sequence>MPHSAANVQVEKKDGRKEDDVKQIATGKMPKFALTWEKQRRKEKFEKNKSQSGRRSLRRNVACHLSPSVGDVKSKMADTEFEELNRYQHIPEHIKAKAQTYTLVHDINVEEDSTSSTEAEETEDEKPVEKAKHTSVWLKTEYIQDENSNFDDGRKKKEPSRGQVPMRNDVEEDDECCPVAPESAWGKVIRWDKEDYLERGNGERRRRKLPEIPICKKIVVAKPLSLAEELGSILEKTDVQKPDFAIGGQTRPLTVLKCHSYLRDEDSSPDSDKFHSTDVDSGNSTAHSPDCVKSVSPQPQSSSNLGTPTSPTKRTPFTNLELLDPTHRGLHKFAIRHRDEIEIEIGDPIYVHKEADDLWCEGVNLRTGRQGIFPSAYVVDVDYNDFDPNTPKVKRERFILGYLGSVETLCHKGNSVLCQAVKKIKSKDYTPHSCILEVSDTGLRMVDRKKPQRKEVPCHDYFYSLKNVSFCAFHPRDQRYLGFITKHPHRDRFACHVFIGNDSTRPVAEAVGRAFHRFYQKFIETAYPTEDIYIE</sequence>
<feature type="compositionally biased region" description="Acidic residues" evidence="6">
    <location>
        <begin position="110"/>
        <end position="124"/>
    </location>
</feature>
<evidence type="ECO:0000259" key="7">
    <source>
        <dbReference type="PROSITE" id="PS01179"/>
    </source>
</evidence>
<evidence type="ECO:0000256" key="1">
    <source>
        <dbReference type="ARBA" id="ARBA00004496"/>
    </source>
</evidence>
<dbReference type="InterPro" id="IPR036028">
    <property type="entry name" value="SH3-like_dom_sf"/>
</dbReference>
<comment type="caution">
    <text evidence="9">The sequence shown here is derived from an EMBL/GenBank/DDBJ whole genome shotgun (WGS) entry which is preliminary data.</text>
</comment>
<feature type="compositionally biased region" description="Low complexity" evidence="6">
    <location>
        <begin position="292"/>
        <end position="303"/>
    </location>
</feature>
<keyword evidence="4" id="KW-0963">Cytoplasm</keyword>
<evidence type="ECO:0000259" key="8">
    <source>
        <dbReference type="PROSITE" id="PS50002"/>
    </source>
</evidence>
<dbReference type="SMART" id="SM00326">
    <property type="entry name" value="SH3"/>
    <property type="match status" value="1"/>
</dbReference>
<dbReference type="Proteomes" id="UP001359485">
    <property type="component" value="Unassembled WGS sequence"/>
</dbReference>
<feature type="compositionally biased region" description="Basic and acidic residues" evidence="6">
    <location>
        <begin position="37"/>
        <end position="49"/>
    </location>
</feature>
<protein>
    <submittedName>
        <fullName evidence="9">JNK-interacting protein 1</fullName>
    </submittedName>
</protein>
<dbReference type="PANTHER" id="PTHR47437:SF4">
    <property type="entry name" value="JNK-INTERACTING PROTEIN 1-LIKE PROTEIN"/>
    <property type="match status" value="1"/>
</dbReference>
<evidence type="ECO:0000313" key="9">
    <source>
        <dbReference type="EMBL" id="KAK6627766.1"/>
    </source>
</evidence>
<keyword evidence="3 5" id="KW-0728">SH3 domain</keyword>
<accession>A0ABR1AV06</accession>
<dbReference type="CDD" id="cd01212">
    <property type="entry name" value="PTB_JIP"/>
    <property type="match status" value="1"/>
</dbReference>
<dbReference type="PROSITE" id="PS01179">
    <property type="entry name" value="PID"/>
    <property type="match status" value="1"/>
</dbReference>
<evidence type="ECO:0000256" key="6">
    <source>
        <dbReference type="SAM" id="MobiDB-lite"/>
    </source>
</evidence>
<organism evidence="9 10">
    <name type="scientific">Polyplax serrata</name>
    <name type="common">Common mouse louse</name>
    <dbReference type="NCBI Taxonomy" id="468196"/>
    <lineage>
        <taxon>Eukaryota</taxon>
        <taxon>Metazoa</taxon>
        <taxon>Ecdysozoa</taxon>
        <taxon>Arthropoda</taxon>
        <taxon>Hexapoda</taxon>
        <taxon>Insecta</taxon>
        <taxon>Pterygota</taxon>
        <taxon>Neoptera</taxon>
        <taxon>Paraneoptera</taxon>
        <taxon>Psocodea</taxon>
        <taxon>Troctomorpha</taxon>
        <taxon>Phthiraptera</taxon>
        <taxon>Anoplura</taxon>
        <taxon>Polyplacidae</taxon>
        <taxon>Polyplax</taxon>
    </lineage>
</organism>
<feature type="region of interest" description="Disordered" evidence="6">
    <location>
        <begin position="147"/>
        <end position="175"/>
    </location>
</feature>
<dbReference type="InterPro" id="IPR047178">
    <property type="entry name" value="JIP1_scaffold"/>
</dbReference>
<dbReference type="Gene3D" id="2.30.30.40">
    <property type="entry name" value="SH3 Domains"/>
    <property type="match status" value="1"/>
</dbReference>
<feature type="region of interest" description="Disordered" evidence="6">
    <location>
        <begin position="264"/>
        <end position="319"/>
    </location>
</feature>
<feature type="region of interest" description="Disordered" evidence="6">
    <location>
        <begin position="1"/>
        <end position="60"/>
    </location>
</feature>
<dbReference type="SUPFAM" id="SSF50044">
    <property type="entry name" value="SH3-domain"/>
    <property type="match status" value="1"/>
</dbReference>
<comment type="similarity">
    <text evidence="2">Belongs to the JIP scaffold family.</text>
</comment>
<dbReference type="InterPro" id="IPR011993">
    <property type="entry name" value="PH-like_dom_sf"/>
</dbReference>
<dbReference type="PANTHER" id="PTHR47437">
    <property type="entry name" value="JNK-INTERACTING PROTEIN 1-LIKE PROTEIN"/>
    <property type="match status" value="1"/>
</dbReference>
<dbReference type="PROSITE" id="PS50002">
    <property type="entry name" value="SH3"/>
    <property type="match status" value="1"/>
</dbReference>
<feature type="compositionally biased region" description="Basic and acidic residues" evidence="6">
    <location>
        <begin position="10"/>
        <end position="22"/>
    </location>
</feature>
<feature type="compositionally biased region" description="Polar residues" evidence="6">
    <location>
        <begin position="304"/>
        <end position="318"/>
    </location>
</feature>
<evidence type="ECO:0000313" key="10">
    <source>
        <dbReference type="Proteomes" id="UP001359485"/>
    </source>
</evidence>
<feature type="region of interest" description="Disordered" evidence="6">
    <location>
        <begin position="110"/>
        <end position="131"/>
    </location>
</feature>
<dbReference type="Pfam" id="PF00018">
    <property type="entry name" value="SH3_1"/>
    <property type="match status" value="1"/>
</dbReference>
<feature type="compositionally biased region" description="Basic and acidic residues" evidence="6">
    <location>
        <begin position="264"/>
        <end position="278"/>
    </location>
</feature>
<dbReference type="Gene3D" id="2.30.29.30">
    <property type="entry name" value="Pleckstrin-homology domain (PH domain)/Phosphotyrosine-binding domain (PTB)"/>
    <property type="match status" value="1"/>
</dbReference>
<dbReference type="SMART" id="SM00462">
    <property type="entry name" value="PTB"/>
    <property type="match status" value="1"/>
</dbReference>
<dbReference type="InterPro" id="IPR001452">
    <property type="entry name" value="SH3_domain"/>
</dbReference>